<dbReference type="SUPFAM" id="SSF53335">
    <property type="entry name" value="S-adenosyl-L-methionine-dependent methyltransferases"/>
    <property type="match status" value="1"/>
</dbReference>
<protein>
    <recommendedName>
        <fullName evidence="8">Cytosine-specific methyltransferase</fullName>
        <ecNumber evidence="8">2.1.1.37</ecNumber>
    </recommendedName>
</protein>
<reference evidence="10 11" key="1">
    <citation type="submission" date="2020-03" db="EMBL/GenBank/DDBJ databases">
        <title>Genome mining reveals the biosynthetic pathways of PHA and ectoines of the halophilic strain Salinivibrio costicola M318 isolated from fermented shrimp paste.</title>
        <authorList>
            <person name="Doan T.V."/>
            <person name="Tran L.T."/>
            <person name="Trieu T.A."/>
            <person name="Nguyen Q.V."/>
            <person name="Quach T.N."/>
            <person name="Phi T.Q."/>
            <person name="Kumar S."/>
        </authorList>
    </citation>
    <scope>NUCLEOTIDE SEQUENCE [LARGE SCALE GENOMIC DNA]</scope>
    <source>
        <strain evidence="10 11">M318</strain>
        <plasmid evidence="10 11">pM138.2</plasmid>
    </source>
</reference>
<evidence type="ECO:0000256" key="4">
    <source>
        <dbReference type="ARBA" id="ARBA00022747"/>
    </source>
</evidence>
<evidence type="ECO:0000259" key="9">
    <source>
        <dbReference type="PROSITE" id="PS50943"/>
    </source>
</evidence>
<evidence type="ECO:0000256" key="5">
    <source>
        <dbReference type="ARBA" id="ARBA00047422"/>
    </source>
</evidence>
<keyword evidence="4" id="KW-0680">Restriction system</keyword>
<keyword evidence="2 6" id="KW-0808">Transferase</keyword>
<dbReference type="CDD" id="cd00315">
    <property type="entry name" value="Cyt_C5_DNA_methylase"/>
    <property type="match status" value="1"/>
</dbReference>
<comment type="catalytic activity">
    <reaction evidence="5 8">
        <text>a 2'-deoxycytidine in DNA + S-adenosyl-L-methionine = a 5-methyl-2'-deoxycytidine in DNA + S-adenosyl-L-homocysteine + H(+)</text>
        <dbReference type="Rhea" id="RHEA:13681"/>
        <dbReference type="Rhea" id="RHEA-COMP:11369"/>
        <dbReference type="Rhea" id="RHEA-COMP:11370"/>
        <dbReference type="ChEBI" id="CHEBI:15378"/>
        <dbReference type="ChEBI" id="CHEBI:57856"/>
        <dbReference type="ChEBI" id="CHEBI:59789"/>
        <dbReference type="ChEBI" id="CHEBI:85452"/>
        <dbReference type="ChEBI" id="CHEBI:85454"/>
        <dbReference type="EC" id="2.1.1.37"/>
    </reaction>
</comment>
<dbReference type="InterPro" id="IPR001525">
    <property type="entry name" value="C5_MeTfrase"/>
</dbReference>
<keyword evidence="11" id="KW-1185">Reference proteome</keyword>
<feature type="domain" description="HTH cro/C1-type" evidence="9">
    <location>
        <begin position="12"/>
        <end position="58"/>
    </location>
</feature>
<dbReference type="CDD" id="cd00093">
    <property type="entry name" value="HTH_XRE"/>
    <property type="match status" value="1"/>
</dbReference>
<evidence type="ECO:0000313" key="10">
    <source>
        <dbReference type="EMBL" id="QIR08052.1"/>
    </source>
</evidence>
<dbReference type="PANTHER" id="PTHR46098">
    <property type="entry name" value="TRNA (CYTOSINE(38)-C(5))-METHYLTRANSFERASE"/>
    <property type="match status" value="1"/>
</dbReference>
<dbReference type="PROSITE" id="PS00094">
    <property type="entry name" value="C5_MTASE_1"/>
    <property type="match status" value="1"/>
</dbReference>
<dbReference type="Gene3D" id="1.10.260.40">
    <property type="entry name" value="lambda repressor-like DNA-binding domains"/>
    <property type="match status" value="1"/>
</dbReference>
<evidence type="ECO:0000256" key="8">
    <source>
        <dbReference type="RuleBase" id="RU000417"/>
    </source>
</evidence>
<dbReference type="PANTHER" id="PTHR46098:SF1">
    <property type="entry name" value="TRNA (CYTOSINE(38)-C(5))-METHYLTRANSFERASE"/>
    <property type="match status" value="1"/>
</dbReference>
<sequence>MKTTNLDKAQYIKTLRERLGLGPTEMANLLGLNATGERTVRGWENGEHVPTPAKWQSILSLESQMQAHYQNAPFRQGKQEDAAFTFIDLFAGIGGIRLPFQNQNGHCVFTSEWDKFAQKTYLANYGEMPNGDITQIPARTIPDHDVLLGGFPCQAFSQAGLKQGFSDTRGTMFFEIQRILAEKKPKAFLLENVKQLQGHDKGRTLKTIVDILQGKYDQEIPDDVPMSDESRRALSQPLNYWVDVRVLRAADFGAPQNRERIFIVGFDRDYFTDVDFSQLFQWPVPPKTPTRVGDILQPQHELDEEIQRVGKDKYTISDRLWDGHRKRKEEHKTKGNGFGYSLFNANSPYTNTISARYYKDGSEILIDQSHLGKNPRKLTPRECANLQGFPPNFIVDAVSQGQIYKQFGNSVCMKVIDALAESLVSTLHCAEQAKLNRNVA</sequence>
<proteinExistence type="inferred from homology"/>
<dbReference type="Proteomes" id="UP000501408">
    <property type="component" value="Plasmid pM138.2"/>
</dbReference>
<evidence type="ECO:0000256" key="3">
    <source>
        <dbReference type="ARBA" id="ARBA00022691"/>
    </source>
</evidence>
<evidence type="ECO:0000256" key="2">
    <source>
        <dbReference type="ARBA" id="ARBA00022679"/>
    </source>
</evidence>
<dbReference type="RefSeq" id="WP_167315485.1">
    <property type="nucleotide sequence ID" value="NZ_CP050269.1"/>
</dbReference>
<dbReference type="PROSITE" id="PS50943">
    <property type="entry name" value="HTH_CROC1"/>
    <property type="match status" value="1"/>
</dbReference>
<dbReference type="Gene3D" id="3.90.120.30">
    <property type="match status" value="1"/>
</dbReference>
<evidence type="ECO:0000313" key="11">
    <source>
        <dbReference type="Proteomes" id="UP000501408"/>
    </source>
</evidence>
<dbReference type="GO" id="GO:0032259">
    <property type="term" value="P:methylation"/>
    <property type="evidence" value="ECO:0007669"/>
    <property type="project" value="UniProtKB-KW"/>
</dbReference>
<feature type="active site" evidence="6">
    <location>
        <position position="153"/>
    </location>
</feature>
<dbReference type="InterPro" id="IPR050750">
    <property type="entry name" value="C5-MTase"/>
</dbReference>
<comment type="similarity">
    <text evidence="6 7">Belongs to the class I-like SAM-binding methyltransferase superfamily. C5-methyltransferase family.</text>
</comment>
<dbReference type="Pfam" id="PF00145">
    <property type="entry name" value="DNA_methylase"/>
    <property type="match status" value="2"/>
</dbReference>
<evidence type="ECO:0000256" key="1">
    <source>
        <dbReference type="ARBA" id="ARBA00022603"/>
    </source>
</evidence>
<dbReference type="PROSITE" id="PS51679">
    <property type="entry name" value="SAM_MT_C5"/>
    <property type="match status" value="1"/>
</dbReference>
<dbReference type="InterPro" id="IPR029063">
    <property type="entry name" value="SAM-dependent_MTases_sf"/>
</dbReference>
<evidence type="ECO:0000256" key="6">
    <source>
        <dbReference type="PROSITE-ProRule" id="PRU01016"/>
    </source>
</evidence>
<dbReference type="EMBL" id="CP050269">
    <property type="protein sequence ID" value="QIR08052.1"/>
    <property type="molecule type" value="Genomic_DNA"/>
</dbReference>
<dbReference type="GO" id="GO:0003886">
    <property type="term" value="F:DNA (cytosine-5-)-methyltransferase activity"/>
    <property type="evidence" value="ECO:0007669"/>
    <property type="project" value="UniProtKB-EC"/>
</dbReference>
<organism evidence="10 11">
    <name type="scientific">Salinivibrio costicola</name>
    <name type="common">Vibrio costicola</name>
    <dbReference type="NCBI Taxonomy" id="51367"/>
    <lineage>
        <taxon>Bacteria</taxon>
        <taxon>Pseudomonadati</taxon>
        <taxon>Pseudomonadota</taxon>
        <taxon>Gammaproteobacteria</taxon>
        <taxon>Vibrionales</taxon>
        <taxon>Vibrionaceae</taxon>
        <taxon>Salinivibrio</taxon>
    </lineage>
</organism>
<gene>
    <name evidence="10" type="primary">dcm</name>
    <name evidence="10" type="ORF">HBA18_16630</name>
</gene>
<evidence type="ECO:0000256" key="7">
    <source>
        <dbReference type="RuleBase" id="RU000416"/>
    </source>
</evidence>
<dbReference type="EC" id="2.1.1.37" evidence="8"/>
<geneLocation type="plasmid" evidence="10 11">
    <name>pM138.2</name>
</geneLocation>
<dbReference type="InterPro" id="IPR001387">
    <property type="entry name" value="Cro/C1-type_HTH"/>
</dbReference>
<dbReference type="SUPFAM" id="SSF47413">
    <property type="entry name" value="lambda repressor-like DNA-binding domains"/>
    <property type="match status" value="1"/>
</dbReference>
<accession>A0ABX6K958</accession>
<dbReference type="InterPro" id="IPR018117">
    <property type="entry name" value="C5_DNA_meth_AS"/>
</dbReference>
<keyword evidence="10" id="KW-0614">Plasmid</keyword>
<keyword evidence="3 6" id="KW-0949">S-adenosyl-L-methionine</keyword>
<name>A0ABX6K958_SALCS</name>
<dbReference type="NCBIfam" id="TIGR00675">
    <property type="entry name" value="dcm"/>
    <property type="match status" value="2"/>
</dbReference>
<dbReference type="Gene3D" id="3.40.50.150">
    <property type="entry name" value="Vaccinia Virus protein VP39"/>
    <property type="match status" value="1"/>
</dbReference>
<keyword evidence="1 6" id="KW-0489">Methyltransferase</keyword>
<dbReference type="PRINTS" id="PR00105">
    <property type="entry name" value="C5METTRFRASE"/>
</dbReference>
<dbReference type="InterPro" id="IPR010982">
    <property type="entry name" value="Lambda_DNA-bd_dom_sf"/>
</dbReference>